<sequence length="63" mass="7209">MTAPNAPLIDAFRRRYLALLGDTLTSKEIERLLLHVFLLSSDDLIIACARTLTEQQPRKKQRS</sequence>
<dbReference type="AlphaFoldDB" id="A0A318S3M0"/>
<dbReference type="RefSeq" id="WP_110888226.1">
    <property type="nucleotide sequence ID" value="NZ_QJSX01000016.1"/>
</dbReference>
<evidence type="ECO:0000313" key="2">
    <source>
        <dbReference type="Proteomes" id="UP000248326"/>
    </source>
</evidence>
<keyword evidence="2" id="KW-1185">Reference proteome</keyword>
<protein>
    <submittedName>
        <fullName evidence="1">Uncharacterized protein</fullName>
    </submittedName>
</protein>
<organism evidence="1 2">
    <name type="scientific">Deinococcus yavapaiensis KR-236</name>
    <dbReference type="NCBI Taxonomy" id="694435"/>
    <lineage>
        <taxon>Bacteria</taxon>
        <taxon>Thermotogati</taxon>
        <taxon>Deinococcota</taxon>
        <taxon>Deinococci</taxon>
        <taxon>Deinococcales</taxon>
        <taxon>Deinococcaceae</taxon>
        <taxon>Deinococcus</taxon>
    </lineage>
</organism>
<comment type="caution">
    <text evidence="1">The sequence shown here is derived from an EMBL/GenBank/DDBJ whole genome shotgun (WGS) entry which is preliminary data.</text>
</comment>
<dbReference type="Proteomes" id="UP000248326">
    <property type="component" value="Unassembled WGS sequence"/>
</dbReference>
<reference evidence="1 2" key="1">
    <citation type="submission" date="2018-06" db="EMBL/GenBank/DDBJ databases">
        <title>Genomic Encyclopedia of Type Strains, Phase IV (KMG-IV): sequencing the most valuable type-strain genomes for metagenomic binning, comparative biology and taxonomic classification.</title>
        <authorList>
            <person name="Goeker M."/>
        </authorList>
    </citation>
    <scope>NUCLEOTIDE SEQUENCE [LARGE SCALE GENOMIC DNA]</scope>
    <source>
        <strain evidence="1 2">DSM 18048</strain>
    </source>
</reference>
<accession>A0A318S3M0</accession>
<name>A0A318S3M0_9DEIO</name>
<gene>
    <name evidence="1" type="ORF">DES52_116114</name>
</gene>
<proteinExistence type="predicted"/>
<dbReference type="EMBL" id="QJSX01000016">
    <property type="protein sequence ID" value="PYE51047.1"/>
    <property type="molecule type" value="Genomic_DNA"/>
</dbReference>
<evidence type="ECO:0000313" key="1">
    <source>
        <dbReference type="EMBL" id="PYE51047.1"/>
    </source>
</evidence>